<name>A0ABP8CUG1_9ACTN</name>
<comment type="caution">
    <text evidence="1">The sequence shown here is derived from an EMBL/GenBank/DDBJ whole genome shotgun (WGS) entry which is preliminary data.</text>
</comment>
<evidence type="ECO:0000313" key="2">
    <source>
        <dbReference type="Proteomes" id="UP001500620"/>
    </source>
</evidence>
<reference evidence="2" key="1">
    <citation type="journal article" date="2019" name="Int. J. Syst. Evol. Microbiol.">
        <title>The Global Catalogue of Microorganisms (GCM) 10K type strain sequencing project: providing services to taxonomists for standard genome sequencing and annotation.</title>
        <authorList>
            <consortium name="The Broad Institute Genomics Platform"/>
            <consortium name="The Broad Institute Genome Sequencing Center for Infectious Disease"/>
            <person name="Wu L."/>
            <person name="Ma J."/>
        </authorList>
    </citation>
    <scope>NUCLEOTIDE SEQUENCE [LARGE SCALE GENOMIC DNA]</scope>
    <source>
        <strain evidence="2">JCM 17441</strain>
    </source>
</reference>
<evidence type="ECO:0000313" key="1">
    <source>
        <dbReference type="EMBL" id="GAA4243550.1"/>
    </source>
</evidence>
<dbReference type="EMBL" id="BAABAT010000001">
    <property type="protein sequence ID" value="GAA4243550.1"/>
    <property type="molecule type" value="Genomic_DNA"/>
</dbReference>
<dbReference type="RefSeq" id="WP_345120349.1">
    <property type="nucleotide sequence ID" value="NZ_BAABAT010000001.1"/>
</dbReference>
<dbReference type="Proteomes" id="UP001500620">
    <property type="component" value="Unassembled WGS sequence"/>
</dbReference>
<gene>
    <name evidence="1" type="ORF">GCM10022255_003090</name>
</gene>
<accession>A0ABP8CUG1</accession>
<protein>
    <submittedName>
        <fullName evidence="1">Uncharacterized protein</fullName>
    </submittedName>
</protein>
<sequence>MTTIQTDSSYYFNTTLDHPAPGYWRAYYPGQQDMFQSATSTKIQVA</sequence>
<organism evidence="1 2">
    <name type="scientific">Dactylosporangium darangshiense</name>
    <dbReference type="NCBI Taxonomy" id="579108"/>
    <lineage>
        <taxon>Bacteria</taxon>
        <taxon>Bacillati</taxon>
        <taxon>Actinomycetota</taxon>
        <taxon>Actinomycetes</taxon>
        <taxon>Micromonosporales</taxon>
        <taxon>Micromonosporaceae</taxon>
        <taxon>Dactylosporangium</taxon>
    </lineage>
</organism>
<proteinExistence type="predicted"/>
<keyword evidence="2" id="KW-1185">Reference proteome</keyword>